<reference evidence="2" key="1">
    <citation type="submission" date="2022-11" db="UniProtKB">
        <authorList>
            <consortium name="WormBaseParasite"/>
        </authorList>
    </citation>
    <scope>IDENTIFICATION</scope>
</reference>
<dbReference type="Proteomes" id="UP000887566">
    <property type="component" value="Unplaced"/>
</dbReference>
<protein>
    <submittedName>
        <fullName evidence="2">Uncharacterized protein</fullName>
    </submittedName>
</protein>
<dbReference type="WBParaSite" id="PSAMB.scaffold1477size30977.g13401.t1">
    <property type="protein sequence ID" value="PSAMB.scaffold1477size30977.g13401.t1"/>
    <property type="gene ID" value="PSAMB.scaffold1477size30977.g13401"/>
</dbReference>
<proteinExistence type="predicted"/>
<dbReference type="AlphaFoldDB" id="A0A914V5C4"/>
<evidence type="ECO:0000313" key="2">
    <source>
        <dbReference type="WBParaSite" id="PSAMB.scaffold1477size30977.g13401.t1"/>
    </source>
</evidence>
<accession>A0A914V5C4</accession>
<organism evidence="1 2">
    <name type="scientific">Plectus sambesii</name>
    <dbReference type="NCBI Taxonomy" id="2011161"/>
    <lineage>
        <taxon>Eukaryota</taxon>
        <taxon>Metazoa</taxon>
        <taxon>Ecdysozoa</taxon>
        <taxon>Nematoda</taxon>
        <taxon>Chromadorea</taxon>
        <taxon>Plectida</taxon>
        <taxon>Plectina</taxon>
        <taxon>Plectoidea</taxon>
        <taxon>Plectidae</taxon>
        <taxon>Plectus</taxon>
    </lineage>
</organism>
<evidence type="ECO:0000313" key="1">
    <source>
        <dbReference type="Proteomes" id="UP000887566"/>
    </source>
</evidence>
<keyword evidence="1" id="KW-1185">Reference proteome</keyword>
<sequence>MLSLTSEGVDIILALGEKRTRNDIVGISALSHRMITPSATYRAVEPLRVERTAPSDSVGGGARRRRRCWSKVAARDARLPSPFSGRTSIYTRESEAPIGWLQRLEDYRGGTPLPMFKRYLASLVDASRNAPLKCQSKF</sequence>
<name>A0A914V5C4_9BILA</name>